<proteinExistence type="predicted"/>
<reference evidence="1" key="1">
    <citation type="journal article" date="2016" name="Sci. Rep.">
        <title>Molecular characterization of firefly nuptial gifts: a multi-omics approach sheds light on postcopulatory sexual selection.</title>
        <authorList>
            <person name="Al-Wathiqui N."/>
            <person name="Fallon T.R."/>
            <person name="South A."/>
            <person name="Weng J.K."/>
            <person name="Lewis S.M."/>
        </authorList>
    </citation>
    <scope>NUCLEOTIDE SEQUENCE</scope>
</reference>
<evidence type="ECO:0000313" key="1">
    <source>
        <dbReference type="EMBL" id="JAV76532.1"/>
    </source>
</evidence>
<dbReference type="EMBL" id="GEZM01048557">
    <property type="protein sequence ID" value="JAV76532.1"/>
    <property type="molecule type" value="Transcribed_RNA"/>
</dbReference>
<dbReference type="AlphaFoldDB" id="A0A1Y1LS90"/>
<accession>A0A1Y1LS90</accession>
<organism evidence="1">
    <name type="scientific">Photinus pyralis</name>
    <name type="common">Common eastern firefly</name>
    <name type="synonym">Lampyris pyralis</name>
    <dbReference type="NCBI Taxonomy" id="7054"/>
    <lineage>
        <taxon>Eukaryota</taxon>
        <taxon>Metazoa</taxon>
        <taxon>Ecdysozoa</taxon>
        <taxon>Arthropoda</taxon>
        <taxon>Hexapoda</taxon>
        <taxon>Insecta</taxon>
        <taxon>Pterygota</taxon>
        <taxon>Neoptera</taxon>
        <taxon>Endopterygota</taxon>
        <taxon>Coleoptera</taxon>
        <taxon>Polyphaga</taxon>
        <taxon>Elateriformia</taxon>
        <taxon>Elateroidea</taxon>
        <taxon>Lampyridae</taxon>
        <taxon>Lampyrinae</taxon>
        <taxon>Photinus</taxon>
    </lineage>
</organism>
<sequence length="103" mass="11591">MLRLPYLELILLKTPRIDYRYSTTPLSTWTHQYPHRMDSCFNIISTPITPDGPVGDACRCIIAQFSHSAVSPGGMATIPDLFVEHQIVTCGPPIFARPHRLAR</sequence>
<name>A0A1Y1LS90_PHOPY</name>
<protein>
    <submittedName>
        <fullName evidence="1">Uncharacterized protein</fullName>
    </submittedName>
</protein>